<keyword evidence="1" id="KW-0249">Electron transport</keyword>
<organism evidence="2 3">
    <name type="scientific">Protomyces lactucae-debilis</name>
    <dbReference type="NCBI Taxonomy" id="2754530"/>
    <lineage>
        <taxon>Eukaryota</taxon>
        <taxon>Fungi</taxon>
        <taxon>Dikarya</taxon>
        <taxon>Ascomycota</taxon>
        <taxon>Taphrinomycotina</taxon>
        <taxon>Taphrinomycetes</taxon>
        <taxon>Taphrinales</taxon>
        <taxon>Protomycetaceae</taxon>
        <taxon>Protomyces</taxon>
    </lineage>
</organism>
<dbReference type="GeneID" id="63788075"/>
<dbReference type="Proteomes" id="UP000193685">
    <property type="component" value="Unassembled WGS sequence"/>
</dbReference>
<keyword evidence="3" id="KW-1185">Reference proteome</keyword>
<dbReference type="EMBL" id="MCFI01000017">
    <property type="protein sequence ID" value="ORY78541.1"/>
    <property type="molecule type" value="Genomic_DNA"/>
</dbReference>
<dbReference type="AlphaFoldDB" id="A0A1Y2F3T8"/>
<dbReference type="OrthoDB" id="429967at2759"/>
<evidence type="ECO:0000256" key="1">
    <source>
        <dbReference type="RuleBase" id="RU363082"/>
    </source>
</evidence>
<accession>A0A1Y2F3T8</accession>
<comment type="caution">
    <text evidence="2">The sequence shown here is derived from an EMBL/GenBank/DDBJ whole genome shotgun (WGS) entry which is preliminary data.</text>
</comment>
<comment type="similarity">
    <text evidence="1">Belongs to the glutaredoxin family.</text>
</comment>
<evidence type="ECO:0000313" key="2">
    <source>
        <dbReference type="EMBL" id="ORY78541.1"/>
    </source>
</evidence>
<keyword evidence="1" id="KW-0813">Transport</keyword>
<dbReference type="Pfam" id="PF05768">
    <property type="entry name" value="Glrx-like"/>
    <property type="match status" value="1"/>
</dbReference>
<evidence type="ECO:0000313" key="3">
    <source>
        <dbReference type="Proteomes" id="UP000193685"/>
    </source>
</evidence>
<proteinExistence type="inferred from homology"/>
<protein>
    <recommendedName>
        <fullName evidence="1">Glutaredoxin-like protein</fullName>
    </recommendedName>
</protein>
<sequence length="66" mass="7776">MEARAVNPARFQWSEVDIHKAENKDWFDKYCFDVPVIHFDALGKHKIMHHIKKEDILTKLAEVDGL</sequence>
<dbReference type="RefSeq" id="XP_040723422.1">
    <property type="nucleotide sequence ID" value="XM_040871476.1"/>
</dbReference>
<dbReference type="InterPro" id="IPR008554">
    <property type="entry name" value="Glutaredoxin-like"/>
</dbReference>
<name>A0A1Y2F3T8_PROLT</name>
<gene>
    <name evidence="2" type="ORF">BCR37DRAFT_394491</name>
</gene>
<dbReference type="Gene3D" id="3.40.30.10">
    <property type="entry name" value="Glutaredoxin"/>
    <property type="match status" value="1"/>
</dbReference>
<reference evidence="2 3" key="1">
    <citation type="submission" date="2016-07" db="EMBL/GenBank/DDBJ databases">
        <title>Pervasive Adenine N6-methylation of Active Genes in Fungi.</title>
        <authorList>
            <consortium name="DOE Joint Genome Institute"/>
            <person name="Mondo S.J."/>
            <person name="Dannebaum R.O."/>
            <person name="Kuo R.C."/>
            <person name="Labutti K."/>
            <person name="Haridas S."/>
            <person name="Kuo A."/>
            <person name="Salamov A."/>
            <person name="Ahrendt S.R."/>
            <person name="Lipzen A."/>
            <person name="Sullivan W."/>
            <person name="Andreopoulos W.B."/>
            <person name="Clum A."/>
            <person name="Lindquist E."/>
            <person name="Daum C."/>
            <person name="Ramamoorthy G.K."/>
            <person name="Gryganskyi A."/>
            <person name="Culley D."/>
            <person name="Magnuson J.K."/>
            <person name="James T.Y."/>
            <person name="O'Malley M.A."/>
            <person name="Stajich J.E."/>
            <person name="Spatafora J.W."/>
            <person name="Visel A."/>
            <person name="Grigoriev I.V."/>
        </authorList>
    </citation>
    <scope>NUCLEOTIDE SEQUENCE [LARGE SCALE GENOMIC DNA]</scope>
    <source>
        <strain evidence="2 3">12-1054</strain>
    </source>
</reference>